<organism evidence="8 9">
    <name type="scientific">Paenibacillus naphthalenovorans</name>
    <dbReference type="NCBI Taxonomy" id="162209"/>
    <lineage>
        <taxon>Bacteria</taxon>
        <taxon>Bacillati</taxon>
        <taxon>Bacillota</taxon>
        <taxon>Bacilli</taxon>
        <taxon>Bacillales</taxon>
        <taxon>Paenibacillaceae</taxon>
        <taxon>Paenibacillus</taxon>
    </lineage>
</organism>
<dbReference type="GO" id="GO:0055085">
    <property type="term" value="P:transmembrane transport"/>
    <property type="evidence" value="ECO:0007669"/>
    <property type="project" value="InterPro"/>
</dbReference>
<evidence type="ECO:0000256" key="2">
    <source>
        <dbReference type="ARBA" id="ARBA00022448"/>
    </source>
</evidence>
<dbReference type="KEGG" id="pnp:IJ22_46660"/>
<evidence type="ECO:0000313" key="9">
    <source>
        <dbReference type="Proteomes" id="UP000061660"/>
    </source>
</evidence>
<proteinExistence type="inferred from homology"/>
<dbReference type="AlphaFoldDB" id="A0A0U2M927"/>
<feature type="transmembrane region" description="Helical" evidence="7">
    <location>
        <begin position="256"/>
        <end position="280"/>
    </location>
</feature>
<evidence type="ECO:0000256" key="3">
    <source>
        <dbReference type="ARBA" id="ARBA00022475"/>
    </source>
</evidence>
<name>A0A0U2M927_9BACL</name>
<dbReference type="InterPro" id="IPR000515">
    <property type="entry name" value="MetI-like"/>
</dbReference>
<evidence type="ECO:0000256" key="1">
    <source>
        <dbReference type="ARBA" id="ARBA00004651"/>
    </source>
</evidence>
<dbReference type="PANTHER" id="PTHR43744:SF8">
    <property type="entry name" value="SN-GLYCEROL-3-PHOSPHATE TRANSPORT SYSTEM PERMEASE PROTEIN UGPE"/>
    <property type="match status" value="1"/>
</dbReference>
<feature type="transmembrane region" description="Helical" evidence="7">
    <location>
        <begin position="156"/>
        <end position="176"/>
    </location>
</feature>
<dbReference type="CDD" id="cd06261">
    <property type="entry name" value="TM_PBP2"/>
    <property type="match status" value="1"/>
</dbReference>
<feature type="transmembrane region" description="Helical" evidence="7">
    <location>
        <begin position="126"/>
        <end position="150"/>
    </location>
</feature>
<dbReference type="PROSITE" id="PS50928">
    <property type="entry name" value="ABC_TM1"/>
    <property type="match status" value="1"/>
</dbReference>
<reference evidence="8 9" key="2">
    <citation type="journal article" date="2016" name="Genome Announc.">
        <title>Complete Genome Sequences of Two Interactive Moderate Thermophiles, Paenibacillus napthalenovorans 32O-Y and Paenibacillus sp. 32O-W.</title>
        <authorList>
            <person name="Butler R.R.III."/>
            <person name="Wang J."/>
            <person name="Stark B.C."/>
            <person name="Pombert J.F."/>
        </authorList>
    </citation>
    <scope>NUCLEOTIDE SEQUENCE [LARGE SCALE GENOMIC DNA]</scope>
    <source>
        <strain evidence="8 9">32O-Y</strain>
    </source>
</reference>
<dbReference type="RefSeq" id="WP_082660916.1">
    <property type="nucleotide sequence ID" value="NZ_CP013652.1"/>
</dbReference>
<reference evidence="9" key="1">
    <citation type="submission" date="2015-12" db="EMBL/GenBank/DDBJ databases">
        <title>Complete genome sequences of two moderately thermophilic Paenibacillus species.</title>
        <authorList>
            <person name="Butler R.III."/>
            <person name="Wang J."/>
            <person name="Stark B.C."/>
            <person name="Pombert J.-F."/>
        </authorList>
    </citation>
    <scope>NUCLEOTIDE SEQUENCE [LARGE SCALE GENOMIC DNA]</scope>
    <source>
        <strain evidence="9">32O-Y</strain>
    </source>
</reference>
<evidence type="ECO:0000256" key="5">
    <source>
        <dbReference type="ARBA" id="ARBA00022989"/>
    </source>
</evidence>
<keyword evidence="6 7" id="KW-0472">Membrane</keyword>
<feature type="transmembrane region" description="Helical" evidence="7">
    <location>
        <begin position="95"/>
        <end position="117"/>
    </location>
</feature>
<protein>
    <submittedName>
        <fullName evidence="8">ABC transporter permease</fullName>
    </submittedName>
</protein>
<keyword evidence="4 7" id="KW-0812">Transmembrane</keyword>
<dbReference type="STRING" id="162209.IJ22_46660"/>
<dbReference type="OrthoDB" id="9771544at2"/>
<dbReference type="EMBL" id="CP013652">
    <property type="protein sequence ID" value="ALS24928.1"/>
    <property type="molecule type" value="Genomic_DNA"/>
</dbReference>
<dbReference type="SUPFAM" id="SSF161098">
    <property type="entry name" value="MetI-like"/>
    <property type="match status" value="1"/>
</dbReference>
<dbReference type="GO" id="GO:0005886">
    <property type="term" value="C:plasma membrane"/>
    <property type="evidence" value="ECO:0007669"/>
    <property type="project" value="UniProtKB-SubCell"/>
</dbReference>
<dbReference type="Proteomes" id="UP000061660">
    <property type="component" value="Chromosome"/>
</dbReference>
<gene>
    <name evidence="8" type="ORF">IJ22_46660</name>
</gene>
<keyword evidence="5 7" id="KW-1133">Transmembrane helix</keyword>
<accession>A0A0U2M927</accession>
<keyword evidence="9" id="KW-1185">Reference proteome</keyword>
<dbReference type="Gene3D" id="1.10.3720.10">
    <property type="entry name" value="MetI-like"/>
    <property type="match status" value="1"/>
</dbReference>
<evidence type="ECO:0000256" key="7">
    <source>
        <dbReference type="RuleBase" id="RU363032"/>
    </source>
</evidence>
<sequence length="295" mass="33154">MKAHEVTGLKKRSILTQSIPKLNRNAVKTSAIFLILCAASVLFLLPFIWMLSTALKTPAEAAGSRIHIIPEKLMWSNFGDALNAAPFMGYVGNSLIVAVFAVIMTVFINCLAGYAFAKYQFVGKTILFMMVISTLMIPTQIIMVPNFYILKQLDWINTYAGLIVPRGAEAFGLFLARQYIMNIPDSLVEAARIDGAGEFKIFNRIILPNVKPLIAVLVIFTFMWRWNDLIWPLIAVSEKSMYTVQLGLAMVKGEHYIDWTMTMCLTLLSIIPIMIVFLLFQRYFVQGMVSSGTKE</sequence>
<evidence type="ECO:0000313" key="8">
    <source>
        <dbReference type="EMBL" id="ALS24928.1"/>
    </source>
</evidence>
<dbReference type="PATRIC" id="fig|162209.4.peg.4904"/>
<evidence type="ECO:0000256" key="4">
    <source>
        <dbReference type="ARBA" id="ARBA00022692"/>
    </source>
</evidence>
<comment type="similarity">
    <text evidence="7">Belongs to the binding-protein-dependent transport system permease family.</text>
</comment>
<dbReference type="InterPro" id="IPR035906">
    <property type="entry name" value="MetI-like_sf"/>
</dbReference>
<keyword evidence="3" id="KW-1003">Cell membrane</keyword>
<evidence type="ECO:0000256" key="6">
    <source>
        <dbReference type="ARBA" id="ARBA00023136"/>
    </source>
</evidence>
<dbReference type="Pfam" id="PF00528">
    <property type="entry name" value="BPD_transp_1"/>
    <property type="match status" value="1"/>
</dbReference>
<feature type="transmembrane region" description="Helical" evidence="7">
    <location>
        <begin position="31"/>
        <end position="51"/>
    </location>
</feature>
<dbReference type="PANTHER" id="PTHR43744">
    <property type="entry name" value="ABC TRANSPORTER PERMEASE PROTEIN MG189-RELATED-RELATED"/>
    <property type="match status" value="1"/>
</dbReference>
<comment type="subcellular location">
    <subcellularLocation>
        <location evidence="1 7">Cell membrane</location>
        <topology evidence="1 7">Multi-pass membrane protein</topology>
    </subcellularLocation>
</comment>
<keyword evidence="2 7" id="KW-0813">Transport</keyword>